<evidence type="ECO:0000313" key="5">
    <source>
        <dbReference type="EMBL" id="KAG7562923.1"/>
    </source>
</evidence>
<dbReference type="Pfam" id="PF00347">
    <property type="entry name" value="Ribosomal_L6"/>
    <property type="match status" value="1"/>
</dbReference>
<dbReference type="SUPFAM" id="SSF56053">
    <property type="entry name" value="Ribosomal protein L6"/>
    <property type="match status" value="2"/>
</dbReference>
<gene>
    <name evidence="5" type="ORF">FFLO_01613</name>
</gene>
<keyword evidence="3" id="KW-0687">Ribonucleoprotein</keyword>
<dbReference type="PANTHER" id="PTHR11655:SF14">
    <property type="entry name" value="LARGE RIBOSOMAL SUBUNIT PROTEIN UL6M"/>
    <property type="match status" value="1"/>
</dbReference>
<feature type="domain" description="Large ribosomal subunit protein uL6 alpha-beta" evidence="4">
    <location>
        <begin position="173"/>
        <end position="233"/>
    </location>
</feature>
<dbReference type="PANTHER" id="PTHR11655">
    <property type="entry name" value="60S/50S RIBOSOMAL PROTEIN L6/L9"/>
    <property type="match status" value="1"/>
</dbReference>
<organism evidence="5 6">
    <name type="scientific">Filobasidium floriforme</name>
    <dbReference type="NCBI Taxonomy" id="5210"/>
    <lineage>
        <taxon>Eukaryota</taxon>
        <taxon>Fungi</taxon>
        <taxon>Dikarya</taxon>
        <taxon>Basidiomycota</taxon>
        <taxon>Agaricomycotina</taxon>
        <taxon>Tremellomycetes</taxon>
        <taxon>Filobasidiales</taxon>
        <taxon>Filobasidiaceae</taxon>
        <taxon>Filobasidium</taxon>
    </lineage>
</organism>
<dbReference type="EMBL" id="JABELV010000023">
    <property type="protein sequence ID" value="KAG7562923.1"/>
    <property type="molecule type" value="Genomic_DNA"/>
</dbReference>
<reference evidence="5" key="1">
    <citation type="submission" date="2020-04" db="EMBL/GenBank/DDBJ databases">
        <title>Analysis of mating type loci in Filobasidium floriforme.</title>
        <authorList>
            <person name="Nowrousian M."/>
        </authorList>
    </citation>
    <scope>NUCLEOTIDE SEQUENCE</scope>
    <source>
        <strain evidence="5">CBS 6242</strain>
    </source>
</reference>
<dbReference type="GO" id="GO:0006412">
    <property type="term" value="P:translation"/>
    <property type="evidence" value="ECO:0007669"/>
    <property type="project" value="InterPro"/>
</dbReference>
<dbReference type="InterPro" id="IPR036789">
    <property type="entry name" value="Ribosomal_uL6-like_a/b-dom_sf"/>
</dbReference>
<evidence type="ECO:0000256" key="2">
    <source>
        <dbReference type="ARBA" id="ARBA00022980"/>
    </source>
</evidence>
<keyword evidence="6" id="KW-1185">Reference proteome</keyword>
<dbReference type="GO" id="GO:0003735">
    <property type="term" value="F:structural constituent of ribosome"/>
    <property type="evidence" value="ECO:0007669"/>
    <property type="project" value="InterPro"/>
</dbReference>
<dbReference type="GO" id="GO:0005762">
    <property type="term" value="C:mitochondrial large ribosomal subunit"/>
    <property type="evidence" value="ECO:0007669"/>
    <property type="project" value="TreeGrafter"/>
</dbReference>
<accession>A0A8K0NPU8</accession>
<dbReference type="InterPro" id="IPR000702">
    <property type="entry name" value="Ribosomal_uL6-like"/>
</dbReference>
<evidence type="ECO:0000256" key="1">
    <source>
        <dbReference type="ARBA" id="ARBA00009356"/>
    </source>
</evidence>
<name>A0A8K0NPU8_9TREE</name>
<keyword evidence="2" id="KW-0689">Ribosomal protein</keyword>
<comment type="caution">
    <text evidence="5">The sequence shown here is derived from an EMBL/GenBank/DDBJ whole genome shotgun (WGS) entry which is preliminary data.</text>
</comment>
<evidence type="ECO:0000313" key="6">
    <source>
        <dbReference type="Proteomes" id="UP000812966"/>
    </source>
</evidence>
<evidence type="ECO:0000259" key="4">
    <source>
        <dbReference type="Pfam" id="PF00347"/>
    </source>
</evidence>
<dbReference type="AlphaFoldDB" id="A0A8K0NPU8"/>
<comment type="similarity">
    <text evidence="1">Belongs to the universal ribosomal protein uL6 family.</text>
</comment>
<sequence>MLRTTASRLSGTATSRRCISSTSYRQSHIGSAPLTIPSSVTLELPAHSLPLSSTSANSPLRSIAITGPLGRHDLPIAHPVVLHPPTPENPNQLSVTVQNPDLKAQAALWGLTRALLGNAVIGVSEGYRVVLRLVGVGYRANVEEIPPTLRRLLLQPRSPTHTPLTSDEAPTDRLNLKLGYAHPIYVDIPRGITVSTPQPTRIVLQGTDKQKLGLFAAKIRRWRKPEPYRGKGIFVGDETIKLKDIKKK</sequence>
<dbReference type="GO" id="GO:0019843">
    <property type="term" value="F:rRNA binding"/>
    <property type="evidence" value="ECO:0007669"/>
    <property type="project" value="InterPro"/>
</dbReference>
<dbReference type="OrthoDB" id="540873at2759"/>
<protein>
    <recommendedName>
        <fullName evidence="4">Large ribosomal subunit protein uL6 alpha-beta domain-containing protein</fullName>
    </recommendedName>
</protein>
<evidence type="ECO:0000256" key="3">
    <source>
        <dbReference type="ARBA" id="ARBA00023274"/>
    </source>
</evidence>
<proteinExistence type="inferred from homology"/>
<dbReference type="Gene3D" id="3.90.930.12">
    <property type="entry name" value="Ribosomal protein L6, alpha-beta domain"/>
    <property type="match status" value="2"/>
</dbReference>
<dbReference type="InterPro" id="IPR020040">
    <property type="entry name" value="Ribosomal_uL6_a/b-dom"/>
</dbReference>
<dbReference type="Proteomes" id="UP000812966">
    <property type="component" value="Unassembled WGS sequence"/>
</dbReference>